<name>A0A3M4ASL3_PSEMA</name>
<keyword evidence="3" id="KW-1185">Reference proteome</keyword>
<protein>
    <recommendedName>
        <fullName evidence="4">Lipoprotein</fullName>
    </recommendedName>
</protein>
<feature type="signal peptide" evidence="1">
    <location>
        <begin position="1"/>
        <end position="21"/>
    </location>
</feature>
<gene>
    <name evidence="2" type="ORF">ALQ29_00771</name>
</gene>
<proteinExistence type="predicted"/>
<dbReference type="RefSeq" id="WP_208602921.1">
    <property type="nucleotide sequence ID" value="NZ_RBPW01000142.1"/>
</dbReference>
<accession>A0A3M4ASL3</accession>
<evidence type="ECO:0000256" key="1">
    <source>
        <dbReference type="SAM" id="SignalP"/>
    </source>
</evidence>
<keyword evidence="1" id="KW-0732">Signal</keyword>
<sequence length="181" mass="20346">MLRIMLSAAIAGIVLSGCSVATYSHKLEDVQGGERVGVSFDNRNIDYVRVYPNTATCINLDDPQNGYTNNAVGFQTALNNKIEGFPEIPETPPLRREFWVSAQRNIAVRMITANGSYSTVTFRPVVGSYYYVTGLFVNQYAPRKLTVYEVYKTEKGYYDKKPVTDLALKNCDEGTSRLQRF</sequence>
<comment type="caution">
    <text evidence="2">The sequence shown here is derived from an EMBL/GenBank/DDBJ whole genome shotgun (WGS) entry which is preliminary data.</text>
</comment>
<dbReference type="EMBL" id="RBQF01000155">
    <property type="protein sequence ID" value="RMP09897.1"/>
    <property type="molecule type" value="Genomic_DNA"/>
</dbReference>
<evidence type="ECO:0000313" key="2">
    <source>
        <dbReference type="EMBL" id="RMP09897.1"/>
    </source>
</evidence>
<reference evidence="2 3" key="1">
    <citation type="submission" date="2018-08" db="EMBL/GenBank/DDBJ databases">
        <title>Recombination of ecologically and evolutionarily significant loci maintains genetic cohesion in the Pseudomonas syringae species complex.</title>
        <authorList>
            <person name="Dillon M."/>
            <person name="Thakur S."/>
            <person name="Almeida R.N.D."/>
            <person name="Weir B.S."/>
            <person name="Guttman D.S."/>
        </authorList>
    </citation>
    <scope>NUCLEOTIDE SEQUENCE [LARGE SCALE GENOMIC DNA]</scope>
    <source>
        <strain evidence="2 3">ICMP 3555</strain>
    </source>
</reference>
<evidence type="ECO:0000313" key="3">
    <source>
        <dbReference type="Proteomes" id="UP000276587"/>
    </source>
</evidence>
<dbReference type="AlphaFoldDB" id="A0A3M4ASL3"/>
<dbReference type="Proteomes" id="UP000276587">
    <property type="component" value="Unassembled WGS sequence"/>
</dbReference>
<dbReference type="PROSITE" id="PS51257">
    <property type="entry name" value="PROKAR_LIPOPROTEIN"/>
    <property type="match status" value="1"/>
</dbReference>
<feature type="chain" id="PRO_5018329361" description="Lipoprotein" evidence="1">
    <location>
        <begin position="22"/>
        <end position="181"/>
    </location>
</feature>
<organism evidence="2 3">
    <name type="scientific">Pseudomonas marginalis pv. marginalis</name>
    <dbReference type="NCBI Taxonomy" id="97473"/>
    <lineage>
        <taxon>Bacteria</taxon>
        <taxon>Pseudomonadati</taxon>
        <taxon>Pseudomonadota</taxon>
        <taxon>Gammaproteobacteria</taxon>
        <taxon>Pseudomonadales</taxon>
        <taxon>Pseudomonadaceae</taxon>
        <taxon>Pseudomonas</taxon>
    </lineage>
</organism>
<evidence type="ECO:0008006" key="4">
    <source>
        <dbReference type="Google" id="ProtNLM"/>
    </source>
</evidence>